<feature type="region of interest" description="Disordered" evidence="11">
    <location>
        <begin position="1"/>
        <end position="33"/>
    </location>
</feature>
<dbReference type="PROSITE" id="PS00237">
    <property type="entry name" value="G_PROTEIN_RECEP_F1_1"/>
    <property type="match status" value="1"/>
</dbReference>
<feature type="non-terminal residue" evidence="14">
    <location>
        <position position="399"/>
    </location>
</feature>
<evidence type="ECO:0000256" key="8">
    <source>
        <dbReference type="ARBA" id="ARBA00023224"/>
    </source>
</evidence>
<comment type="similarity">
    <text evidence="9">Belongs to the G-protein coupled receptor 1 family. Mas subfamily.</text>
</comment>
<gene>
    <name evidence="14" type="ORF">PECUL_23A060801</name>
</gene>
<feature type="transmembrane region" description="Helical" evidence="12">
    <location>
        <begin position="204"/>
        <end position="222"/>
    </location>
</feature>
<evidence type="ECO:0000259" key="13">
    <source>
        <dbReference type="PROSITE" id="PS50262"/>
    </source>
</evidence>
<dbReference type="PANTHER" id="PTHR11334:SF65">
    <property type="entry name" value="MAS-RELATED G-PROTEIN COUPLED RECEPTOR MEMBER D"/>
    <property type="match status" value="1"/>
</dbReference>
<evidence type="ECO:0000256" key="9">
    <source>
        <dbReference type="ARBA" id="ARBA00061394"/>
    </source>
</evidence>
<dbReference type="FunFam" id="1.20.1070.10:FF:000193">
    <property type="entry name" value="Mas-related G-protein coupled receptor member E"/>
    <property type="match status" value="1"/>
</dbReference>
<dbReference type="EMBL" id="OW240915">
    <property type="protein sequence ID" value="CAH2284243.1"/>
    <property type="molecule type" value="Genomic_DNA"/>
</dbReference>
<dbReference type="InterPro" id="IPR026234">
    <property type="entry name" value="MRGPCRFAMILY"/>
</dbReference>
<keyword evidence="8 10" id="KW-0807">Transducer</keyword>
<feature type="transmembrane region" description="Helical" evidence="12">
    <location>
        <begin position="80"/>
        <end position="109"/>
    </location>
</feature>
<keyword evidence="15" id="KW-1185">Reference proteome</keyword>
<organism evidence="14 15">
    <name type="scientific">Pelobates cultripes</name>
    <name type="common">Western spadefoot toad</name>
    <dbReference type="NCBI Taxonomy" id="61616"/>
    <lineage>
        <taxon>Eukaryota</taxon>
        <taxon>Metazoa</taxon>
        <taxon>Chordata</taxon>
        <taxon>Craniata</taxon>
        <taxon>Vertebrata</taxon>
        <taxon>Euteleostomi</taxon>
        <taxon>Amphibia</taxon>
        <taxon>Batrachia</taxon>
        <taxon>Anura</taxon>
        <taxon>Pelobatoidea</taxon>
        <taxon>Pelobatidae</taxon>
        <taxon>Pelobates</taxon>
    </lineage>
</organism>
<name>A0AAD1S3F0_PELCU</name>
<evidence type="ECO:0000256" key="1">
    <source>
        <dbReference type="ARBA" id="ARBA00004651"/>
    </source>
</evidence>
<evidence type="ECO:0000256" key="2">
    <source>
        <dbReference type="ARBA" id="ARBA00022475"/>
    </source>
</evidence>
<feature type="transmembrane region" description="Helical" evidence="12">
    <location>
        <begin position="324"/>
        <end position="346"/>
    </location>
</feature>
<proteinExistence type="inferred from homology"/>
<dbReference type="InterPro" id="IPR017452">
    <property type="entry name" value="GPCR_Rhodpsn_7TM"/>
</dbReference>
<evidence type="ECO:0000313" key="15">
    <source>
        <dbReference type="Proteomes" id="UP001295444"/>
    </source>
</evidence>
<feature type="transmembrane region" description="Helical" evidence="12">
    <location>
        <begin position="287"/>
        <end position="312"/>
    </location>
</feature>
<sequence length="399" mass="45609">MPFKERSKMMKKYKMRKKTQQSDVTRVREGPHPPLKGRSGIVKLVIARTWSKVTAADPLMLSPHMPYDAHRNQHHLCPDAYIHFTIASAVAIALCLYGIVANIVVFWLLAFRIKRSKYTVYIINLAVADFIFLLLTALIMMLYINTLIGVNSTFTGKKTLYTFIEIFYDTAQYSGMFFITAISIERCLSVSFPTWCHCYRPNNLSTIMCFLLWFVGCLESLIENFACPPEDFAAQSNVCTGVELMTFSIGVGICLPLMIISSLTLLIILILIIKLKKTFRQQYPPRLYIVIIASVIFFVLSVTPIDFLWFLTYFQIVPCNIEKVSLLFASIYCTILNSSITPYIYFLGGCTWKDREEYGFHDIAEGLDEHWLLGYFVVDGSKKKLNCGEKKTICDTSLQ</sequence>
<evidence type="ECO:0000313" key="14">
    <source>
        <dbReference type="EMBL" id="CAH2284243.1"/>
    </source>
</evidence>
<evidence type="ECO:0000256" key="7">
    <source>
        <dbReference type="ARBA" id="ARBA00023170"/>
    </source>
</evidence>
<comment type="subcellular location">
    <subcellularLocation>
        <location evidence="1">Cell membrane</location>
        <topology evidence="1">Multi-pass membrane protein</topology>
    </subcellularLocation>
</comment>
<dbReference type="Pfam" id="PF00001">
    <property type="entry name" value="7tm_1"/>
    <property type="match status" value="1"/>
</dbReference>
<keyword evidence="6 12" id="KW-0472">Membrane</keyword>
<evidence type="ECO:0000256" key="5">
    <source>
        <dbReference type="ARBA" id="ARBA00023040"/>
    </source>
</evidence>
<dbReference type="PRINTS" id="PR00237">
    <property type="entry name" value="GPCRRHODOPSN"/>
</dbReference>
<feature type="transmembrane region" description="Helical" evidence="12">
    <location>
        <begin position="247"/>
        <end position="275"/>
    </location>
</feature>
<dbReference type="Proteomes" id="UP001295444">
    <property type="component" value="Chromosome 04"/>
</dbReference>
<evidence type="ECO:0000256" key="11">
    <source>
        <dbReference type="SAM" id="MobiDB-lite"/>
    </source>
</evidence>
<dbReference type="PROSITE" id="PS50262">
    <property type="entry name" value="G_PROTEIN_RECEP_F1_2"/>
    <property type="match status" value="1"/>
</dbReference>
<evidence type="ECO:0000256" key="12">
    <source>
        <dbReference type="SAM" id="Phobius"/>
    </source>
</evidence>
<reference evidence="14" key="1">
    <citation type="submission" date="2022-03" db="EMBL/GenBank/DDBJ databases">
        <authorList>
            <person name="Alioto T."/>
            <person name="Alioto T."/>
            <person name="Gomez Garrido J."/>
        </authorList>
    </citation>
    <scope>NUCLEOTIDE SEQUENCE</scope>
</reference>
<dbReference type="SUPFAM" id="SSF81321">
    <property type="entry name" value="Family A G protein-coupled receptor-like"/>
    <property type="match status" value="1"/>
</dbReference>
<dbReference type="InterPro" id="IPR000276">
    <property type="entry name" value="GPCR_Rhodpsn"/>
</dbReference>
<dbReference type="GO" id="GO:0004930">
    <property type="term" value="F:G protein-coupled receptor activity"/>
    <property type="evidence" value="ECO:0007669"/>
    <property type="project" value="UniProtKB-KW"/>
</dbReference>
<keyword evidence="7 10" id="KW-0675">Receptor</keyword>
<feature type="compositionally biased region" description="Basic residues" evidence="11">
    <location>
        <begin position="9"/>
        <end position="19"/>
    </location>
</feature>
<keyword evidence="2" id="KW-1003">Cell membrane</keyword>
<evidence type="ECO:0000256" key="3">
    <source>
        <dbReference type="ARBA" id="ARBA00022692"/>
    </source>
</evidence>
<dbReference type="Gene3D" id="1.20.1070.10">
    <property type="entry name" value="Rhodopsin 7-helix transmembrane proteins"/>
    <property type="match status" value="1"/>
</dbReference>
<feature type="transmembrane region" description="Helical" evidence="12">
    <location>
        <begin position="121"/>
        <end position="144"/>
    </location>
</feature>
<dbReference type="GO" id="GO:0005886">
    <property type="term" value="C:plasma membrane"/>
    <property type="evidence" value="ECO:0007669"/>
    <property type="project" value="UniProtKB-SubCell"/>
</dbReference>
<dbReference type="AlphaFoldDB" id="A0AAD1S3F0"/>
<keyword evidence="4 12" id="KW-1133">Transmembrane helix</keyword>
<keyword evidence="3 10" id="KW-0812">Transmembrane</keyword>
<feature type="domain" description="G-protein coupled receptors family 1 profile" evidence="13">
    <location>
        <begin position="101"/>
        <end position="345"/>
    </location>
</feature>
<dbReference type="PRINTS" id="PR02108">
    <property type="entry name" value="MRGPCRFAMILY"/>
</dbReference>
<keyword evidence="5 10" id="KW-0297">G-protein coupled receptor</keyword>
<accession>A0AAD1S3F0</accession>
<protein>
    <submittedName>
        <fullName evidence="14">Mas-related G- coupled receptor member D-like</fullName>
    </submittedName>
</protein>
<evidence type="ECO:0000256" key="6">
    <source>
        <dbReference type="ARBA" id="ARBA00023136"/>
    </source>
</evidence>
<evidence type="ECO:0000256" key="4">
    <source>
        <dbReference type="ARBA" id="ARBA00022989"/>
    </source>
</evidence>
<evidence type="ECO:0000256" key="10">
    <source>
        <dbReference type="RuleBase" id="RU000688"/>
    </source>
</evidence>
<dbReference type="PANTHER" id="PTHR11334">
    <property type="entry name" value="MAS-RELATED G-PROTEIN COUPLED RECEPTOR"/>
    <property type="match status" value="1"/>
</dbReference>